<dbReference type="Pfam" id="PF13671">
    <property type="entry name" value="AAA_33"/>
    <property type="match status" value="1"/>
</dbReference>
<feature type="compositionally biased region" description="Pro residues" evidence="1">
    <location>
        <begin position="229"/>
        <end position="242"/>
    </location>
</feature>
<dbReference type="AlphaFoldDB" id="A0A1E7K8H4"/>
<dbReference type="InterPro" id="IPR027417">
    <property type="entry name" value="P-loop_NTPase"/>
</dbReference>
<gene>
    <name evidence="2" type="ORF">AN217_23200</name>
</gene>
<sequence length="279" mass="29163">MGSPCRAGAVPRGARAGPAARAAVRHDLRRTAGPWTLRYPAGDVVVVSGLPGGGKSTLMRRAFPTRSDAVRIDSQDARERWEARLPRWLPYGAYRPLVRLAHYAALRTALGSGAAVVVHDCGTQSWVRRWLARDAVRRGRSLHLLLLDVPAGDALAGQTVRGRRVTGYAFRRHLRAVGRLRAAAEAARLPRGCVSAVLLDREAARGMRSVCFEPLPAAVPLVLSPWAGPPGPAASPSVPPPGGGRTPAAPAPARGAGAADGDTGDRVQGVTGVSGPLPG</sequence>
<dbReference type="Gene3D" id="3.40.50.300">
    <property type="entry name" value="P-loop containing nucleotide triphosphate hydrolases"/>
    <property type="match status" value="1"/>
</dbReference>
<accession>A0A1E7K8H4</accession>
<feature type="compositionally biased region" description="Low complexity" evidence="1">
    <location>
        <begin position="246"/>
        <end position="261"/>
    </location>
</feature>
<organism evidence="2 3">
    <name type="scientific">Streptomyces qinglanensis</name>
    <dbReference type="NCBI Taxonomy" id="943816"/>
    <lineage>
        <taxon>Bacteria</taxon>
        <taxon>Bacillati</taxon>
        <taxon>Actinomycetota</taxon>
        <taxon>Actinomycetes</taxon>
        <taxon>Kitasatosporales</taxon>
        <taxon>Streptomycetaceae</taxon>
        <taxon>Streptomyces</taxon>
    </lineage>
</organism>
<comment type="caution">
    <text evidence="2">The sequence shown here is derived from an EMBL/GenBank/DDBJ whole genome shotgun (WGS) entry which is preliminary data.</text>
</comment>
<evidence type="ECO:0000256" key="1">
    <source>
        <dbReference type="SAM" id="MobiDB-lite"/>
    </source>
</evidence>
<proteinExistence type="predicted"/>
<feature type="region of interest" description="Disordered" evidence="1">
    <location>
        <begin position="1"/>
        <end position="22"/>
    </location>
</feature>
<evidence type="ECO:0000313" key="3">
    <source>
        <dbReference type="Proteomes" id="UP000175829"/>
    </source>
</evidence>
<evidence type="ECO:0008006" key="4">
    <source>
        <dbReference type="Google" id="ProtNLM"/>
    </source>
</evidence>
<evidence type="ECO:0000313" key="2">
    <source>
        <dbReference type="EMBL" id="OEV00229.1"/>
    </source>
</evidence>
<name>A0A1E7K8H4_9ACTN</name>
<dbReference type="SUPFAM" id="SSF52540">
    <property type="entry name" value="P-loop containing nucleoside triphosphate hydrolases"/>
    <property type="match status" value="1"/>
</dbReference>
<dbReference type="Proteomes" id="UP000175829">
    <property type="component" value="Unassembled WGS sequence"/>
</dbReference>
<protein>
    <recommendedName>
        <fullName evidence="4">ATP-binding protein</fullName>
    </recommendedName>
</protein>
<dbReference type="PATRIC" id="fig|943816.4.peg.4193"/>
<dbReference type="EMBL" id="LJGV01000022">
    <property type="protein sequence ID" value="OEV00229.1"/>
    <property type="molecule type" value="Genomic_DNA"/>
</dbReference>
<dbReference type="RefSeq" id="WP_430523571.1">
    <property type="nucleotide sequence ID" value="NZ_LJGV01000022.1"/>
</dbReference>
<reference evidence="2 3" key="1">
    <citation type="journal article" date="2016" name="Front. Microbiol.">
        <title>Comparative Genomics Analysis of Streptomyces Species Reveals Their Adaptation to the Marine Environment and Their Diversity at the Genomic Level.</title>
        <authorList>
            <person name="Tian X."/>
            <person name="Zhang Z."/>
            <person name="Yang T."/>
            <person name="Chen M."/>
            <person name="Li J."/>
            <person name="Chen F."/>
            <person name="Yang J."/>
            <person name="Li W."/>
            <person name="Zhang B."/>
            <person name="Zhang Z."/>
            <person name="Wu J."/>
            <person name="Zhang C."/>
            <person name="Long L."/>
            <person name="Xiao J."/>
        </authorList>
    </citation>
    <scope>NUCLEOTIDE SEQUENCE [LARGE SCALE GENOMIC DNA]</scope>
    <source>
        <strain evidence="2 3">SCSIO M10379</strain>
    </source>
</reference>
<feature type="region of interest" description="Disordered" evidence="1">
    <location>
        <begin position="229"/>
        <end position="279"/>
    </location>
</feature>